<dbReference type="EMBL" id="CADCWE010000199">
    <property type="protein sequence ID" value="CAA9552302.1"/>
    <property type="molecule type" value="Genomic_DNA"/>
</dbReference>
<protein>
    <recommendedName>
        <fullName evidence="4">DUF2089 domain-containing protein</fullName>
    </recommendedName>
</protein>
<dbReference type="InterPro" id="IPR018658">
    <property type="entry name" value="DUF2089"/>
</dbReference>
<dbReference type="Pfam" id="PF22747">
    <property type="entry name" value="Zn_ribbon_DUF2089"/>
    <property type="match status" value="1"/>
</dbReference>
<evidence type="ECO:0000259" key="1">
    <source>
        <dbReference type="Pfam" id="PF09862"/>
    </source>
</evidence>
<proteinExistence type="predicted"/>
<organism evidence="3">
    <name type="scientific">uncultured Thermomicrobiales bacterium</name>
    <dbReference type="NCBI Taxonomy" id="1645740"/>
    <lineage>
        <taxon>Bacteria</taxon>
        <taxon>Pseudomonadati</taxon>
        <taxon>Thermomicrobiota</taxon>
        <taxon>Thermomicrobia</taxon>
        <taxon>Thermomicrobiales</taxon>
        <taxon>environmental samples</taxon>
    </lineage>
</organism>
<evidence type="ECO:0008006" key="4">
    <source>
        <dbReference type="Google" id="ProtNLM"/>
    </source>
</evidence>
<feature type="domain" description="DUF2089" evidence="2">
    <location>
        <begin position="10"/>
        <end position="41"/>
    </location>
</feature>
<evidence type="ECO:0000313" key="3">
    <source>
        <dbReference type="EMBL" id="CAA9552302.1"/>
    </source>
</evidence>
<feature type="domain" description="DUF2089" evidence="1">
    <location>
        <begin position="43"/>
        <end position="88"/>
    </location>
</feature>
<gene>
    <name evidence="3" type="ORF">AVDCRST_MAG73-2981</name>
</gene>
<dbReference type="InterPro" id="IPR053957">
    <property type="entry name" value="DUF2089_Zn_ribbon"/>
</dbReference>
<sequence>MAIPAVIGRCPVCGDELAVTRLHCGNCDTALEGRFRLGRFQRLAADQLAFVEVFVKNRGIIKDVEAELGISYPTVRARLDDALRAMGFPAAGDDVPGPRQAQAQVKEERRQILKDLRANGITAEEAARRLAALGDGASRSA</sequence>
<reference evidence="3" key="1">
    <citation type="submission" date="2020-02" db="EMBL/GenBank/DDBJ databases">
        <authorList>
            <person name="Meier V. D."/>
        </authorList>
    </citation>
    <scope>NUCLEOTIDE SEQUENCE</scope>
    <source>
        <strain evidence="3">AVDCRST_MAG73</strain>
    </source>
</reference>
<dbReference type="AlphaFoldDB" id="A0A6J4ULF0"/>
<evidence type="ECO:0000259" key="2">
    <source>
        <dbReference type="Pfam" id="PF22747"/>
    </source>
</evidence>
<accession>A0A6J4ULF0</accession>
<name>A0A6J4ULF0_9BACT</name>
<dbReference type="Pfam" id="PF09862">
    <property type="entry name" value="DUF2089"/>
    <property type="match status" value="1"/>
</dbReference>